<keyword evidence="5" id="KW-0106">Calcium</keyword>
<dbReference type="KEGG" id="apln:108741086"/>
<evidence type="ECO:0000256" key="6">
    <source>
        <dbReference type="ARBA" id="ARBA00023180"/>
    </source>
</evidence>
<evidence type="ECO:0000259" key="7">
    <source>
        <dbReference type="Pfam" id="PF00884"/>
    </source>
</evidence>
<dbReference type="Proteomes" id="UP000192223">
    <property type="component" value="Unplaced"/>
</dbReference>
<dbReference type="Pfam" id="PF00884">
    <property type="entry name" value="Sulfatase"/>
    <property type="match status" value="1"/>
</dbReference>
<dbReference type="InterPro" id="IPR000917">
    <property type="entry name" value="Sulfatase_N"/>
</dbReference>
<dbReference type="FunCoup" id="A0A1W4X523">
    <property type="interactions" value="72"/>
</dbReference>
<dbReference type="SUPFAM" id="SSF53649">
    <property type="entry name" value="Alkaline phosphatase-like"/>
    <property type="match status" value="1"/>
</dbReference>
<evidence type="ECO:0000256" key="4">
    <source>
        <dbReference type="ARBA" id="ARBA00022801"/>
    </source>
</evidence>
<reference evidence="9" key="1">
    <citation type="submission" date="2025-08" db="UniProtKB">
        <authorList>
            <consortium name="RefSeq"/>
        </authorList>
    </citation>
    <scope>IDENTIFICATION</scope>
    <source>
        <tissue evidence="9">Entire body</tissue>
    </source>
</reference>
<evidence type="ECO:0000313" key="8">
    <source>
        <dbReference type="Proteomes" id="UP000192223"/>
    </source>
</evidence>
<comment type="cofactor">
    <cofactor evidence="1">
        <name>Ca(2+)</name>
        <dbReference type="ChEBI" id="CHEBI:29108"/>
    </cofactor>
</comment>
<dbReference type="PROSITE" id="PS00149">
    <property type="entry name" value="SULFATASE_2"/>
    <property type="match status" value="1"/>
</dbReference>
<dbReference type="PANTHER" id="PTHR10342">
    <property type="entry name" value="ARYLSULFATASE"/>
    <property type="match status" value="1"/>
</dbReference>
<dbReference type="Gene3D" id="3.40.720.10">
    <property type="entry name" value="Alkaline Phosphatase, subunit A"/>
    <property type="match status" value="1"/>
</dbReference>
<evidence type="ECO:0000313" key="9">
    <source>
        <dbReference type="RefSeq" id="XP_018331211.1"/>
    </source>
</evidence>
<keyword evidence="4" id="KW-0378">Hydrolase</keyword>
<dbReference type="RefSeq" id="XP_018331211.1">
    <property type="nucleotide sequence ID" value="XM_018475709.2"/>
</dbReference>
<evidence type="ECO:0000256" key="2">
    <source>
        <dbReference type="ARBA" id="ARBA00008779"/>
    </source>
</evidence>
<dbReference type="STRING" id="224129.A0A1W4X523"/>
<dbReference type="CDD" id="cd16029">
    <property type="entry name" value="4-S"/>
    <property type="match status" value="1"/>
</dbReference>
<proteinExistence type="inferred from homology"/>
<comment type="similarity">
    <text evidence="2">Belongs to the sulfatase family.</text>
</comment>
<dbReference type="OrthoDB" id="103349at2759"/>
<protein>
    <submittedName>
        <fullName evidence="9">Arylsulfatase B</fullName>
    </submittedName>
</protein>
<keyword evidence="8" id="KW-1185">Reference proteome</keyword>
<dbReference type="GeneID" id="108741086"/>
<dbReference type="GO" id="GO:0046872">
    <property type="term" value="F:metal ion binding"/>
    <property type="evidence" value="ECO:0007669"/>
    <property type="project" value="UniProtKB-KW"/>
</dbReference>
<dbReference type="InParanoid" id="A0A1W4X523"/>
<accession>A0A1W4X523</accession>
<dbReference type="PANTHER" id="PTHR10342:SF273">
    <property type="entry name" value="RE14504P"/>
    <property type="match status" value="1"/>
</dbReference>
<dbReference type="InterPro" id="IPR017850">
    <property type="entry name" value="Alkaline_phosphatase_core_sf"/>
</dbReference>
<keyword evidence="6" id="KW-0325">Glycoprotein</keyword>
<sequence length="547" mass="61074">MIANVQELFLKRFLVISALVILCAYGKQRPNIIFILADDLGWNDVGFHGSAQIPTPNLDALAYSGIILNNYYVTPICTPSRSALMTGKHPIHTGMQHVVLYGAEPRGLPLSEKILPQYLNDLGYASHIVGKWHLGSYKKVYTPLYRGFLSHLGFWTGHQDYFDHTAMEKGMCGLDMRRNMDVAWDLSGQYCTDIFAKEAVKIIDNHNKTNPLFLYFAHAAVHSGNPYDPLPAPNDTVANFNYIKNSNRRRFAGMLKHLDDSVGEVIEALERNEMLDNSIVIFSTDNGGPAAGFNINAASNWPLRGTKNTPWEGGVRGVGLVWSPLIAKPQRVATQKIHITDWLPTLLTAGGGSTSVLKSIDGIDLWNSLSHNKESPRIEVLHYIDDIEGVASLSFGDWKIIKGTTYKGQWDSWYGPSGRKGYYYNITEIAESPTGKVLIRQNNMPNAEKIRQLRSEAQLNCTSADSAKRIKCLPLNSPCLFNIAEDPCEENNLASLYPNILQWLEHALQKLNSTAVPPANLPIDERGDPKYWNNTYTNFGDYISNIS</sequence>
<evidence type="ECO:0000256" key="1">
    <source>
        <dbReference type="ARBA" id="ARBA00001913"/>
    </source>
</evidence>
<dbReference type="InterPro" id="IPR024607">
    <property type="entry name" value="Sulfatase_CS"/>
</dbReference>
<dbReference type="GO" id="GO:0008484">
    <property type="term" value="F:sulfuric ester hydrolase activity"/>
    <property type="evidence" value="ECO:0007669"/>
    <property type="project" value="InterPro"/>
</dbReference>
<name>A0A1W4X523_AGRPL</name>
<organism evidence="8 9">
    <name type="scientific">Agrilus planipennis</name>
    <name type="common">Emerald ash borer</name>
    <name type="synonym">Agrilus marcopoli</name>
    <dbReference type="NCBI Taxonomy" id="224129"/>
    <lineage>
        <taxon>Eukaryota</taxon>
        <taxon>Metazoa</taxon>
        <taxon>Ecdysozoa</taxon>
        <taxon>Arthropoda</taxon>
        <taxon>Hexapoda</taxon>
        <taxon>Insecta</taxon>
        <taxon>Pterygota</taxon>
        <taxon>Neoptera</taxon>
        <taxon>Endopterygota</taxon>
        <taxon>Coleoptera</taxon>
        <taxon>Polyphaga</taxon>
        <taxon>Elateriformia</taxon>
        <taxon>Buprestoidea</taxon>
        <taxon>Buprestidae</taxon>
        <taxon>Agrilinae</taxon>
        <taxon>Agrilus</taxon>
    </lineage>
</organism>
<keyword evidence="3" id="KW-0479">Metal-binding</keyword>
<dbReference type="Gene3D" id="3.30.1120.10">
    <property type="match status" value="1"/>
</dbReference>
<gene>
    <name evidence="9" type="primary">LOC108741086</name>
</gene>
<feature type="domain" description="Sulfatase N-terminal" evidence="7">
    <location>
        <begin position="30"/>
        <end position="350"/>
    </location>
</feature>
<dbReference type="AlphaFoldDB" id="A0A1W4X523"/>
<dbReference type="InterPro" id="IPR047115">
    <property type="entry name" value="ARSB"/>
</dbReference>
<dbReference type="PROSITE" id="PS00523">
    <property type="entry name" value="SULFATASE_1"/>
    <property type="match status" value="1"/>
</dbReference>
<evidence type="ECO:0000256" key="5">
    <source>
        <dbReference type="ARBA" id="ARBA00022837"/>
    </source>
</evidence>
<evidence type="ECO:0000256" key="3">
    <source>
        <dbReference type="ARBA" id="ARBA00022723"/>
    </source>
</evidence>